<dbReference type="FunFam" id="3.40.50.720:FF:000047">
    <property type="entry name" value="NADP-dependent L-serine/L-allo-threonine dehydrogenase"/>
    <property type="match status" value="1"/>
</dbReference>
<dbReference type="RefSeq" id="WP_032726087.1">
    <property type="nucleotide sequence ID" value="NZ_BSEE01000001.1"/>
</dbReference>
<dbReference type="Pfam" id="PF00106">
    <property type="entry name" value="adh_short"/>
    <property type="match status" value="1"/>
</dbReference>
<dbReference type="PROSITE" id="PS00061">
    <property type="entry name" value="ADH_SHORT"/>
    <property type="match status" value="1"/>
</dbReference>
<dbReference type="GO" id="GO:0016020">
    <property type="term" value="C:membrane"/>
    <property type="evidence" value="ECO:0007669"/>
    <property type="project" value="TreeGrafter"/>
</dbReference>
<reference evidence="4 5" key="1">
    <citation type="submission" date="2014-12" db="EMBL/GenBank/DDBJ databases">
        <title>Comparative genome analysis of Bacillus coagulans HM-08, Clostridium butyricum HM-68, Bacillus subtilis HM-66 and Bacillus licheniformis BL-09.</title>
        <authorList>
            <person name="Zhang H."/>
        </authorList>
    </citation>
    <scope>NUCLEOTIDE SEQUENCE [LARGE SCALE GENOMIC DNA]</scope>
    <source>
        <strain evidence="4 5">HM-66</strain>
    </source>
</reference>
<dbReference type="GO" id="GO:0016616">
    <property type="term" value="F:oxidoreductase activity, acting on the CH-OH group of donors, NAD or NADP as acceptor"/>
    <property type="evidence" value="ECO:0007669"/>
    <property type="project" value="UniProtKB-ARBA"/>
</dbReference>
<dbReference type="EMBL" id="JXBC01000003">
    <property type="protein sequence ID" value="KIU11545.1"/>
    <property type="molecule type" value="Genomic_DNA"/>
</dbReference>
<dbReference type="InterPro" id="IPR002347">
    <property type="entry name" value="SDR_fam"/>
</dbReference>
<evidence type="ECO:0000256" key="3">
    <source>
        <dbReference type="RuleBase" id="RU000363"/>
    </source>
</evidence>
<dbReference type="Proteomes" id="UP000032247">
    <property type="component" value="Unassembled WGS sequence"/>
</dbReference>
<dbReference type="PRINTS" id="PR00081">
    <property type="entry name" value="GDHRDH"/>
</dbReference>
<dbReference type="CDD" id="cd05332">
    <property type="entry name" value="11beta-HSD1_like_SDR_c"/>
    <property type="match status" value="1"/>
</dbReference>
<keyword evidence="2" id="KW-0560">Oxidoreductase</keyword>
<dbReference type="SUPFAM" id="SSF51735">
    <property type="entry name" value="NAD(P)-binding Rossmann-fold domains"/>
    <property type="match status" value="1"/>
</dbReference>
<dbReference type="PATRIC" id="fig|1423.173.peg.2198"/>
<gene>
    <name evidence="4" type="ORF">SC09_Contig24orf00560</name>
</gene>
<dbReference type="PIRSF" id="PIRSF000126">
    <property type="entry name" value="11-beta-HSD1"/>
    <property type="match status" value="1"/>
</dbReference>
<dbReference type="Gene3D" id="3.40.50.720">
    <property type="entry name" value="NAD(P)-binding Rossmann-like Domain"/>
    <property type="match status" value="1"/>
</dbReference>
<dbReference type="PANTHER" id="PTHR44196:SF1">
    <property type="entry name" value="DEHYDROGENASE_REDUCTASE SDR FAMILY MEMBER 7B"/>
    <property type="match status" value="1"/>
</dbReference>
<evidence type="ECO:0000313" key="4">
    <source>
        <dbReference type="EMBL" id="KIU11545.1"/>
    </source>
</evidence>
<evidence type="ECO:0000256" key="2">
    <source>
        <dbReference type="ARBA" id="ARBA00023002"/>
    </source>
</evidence>
<protein>
    <submittedName>
        <fullName evidence="4">Metabolite dehydrogenase, NAD-binding</fullName>
    </submittedName>
</protein>
<name>A0A0D1KRJ7_BACIU</name>
<organism evidence="4 5">
    <name type="scientific">Bacillus subtilis</name>
    <dbReference type="NCBI Taxonomy" id="1423"/>
    <lineage>
        <taxon>Bacteria</taxon>
        <taxon>Bacillati</taxon>
        <taxon>Bacillota</taxon>
        <taxon>Bacilli</taxon>
        <taxon>Bacillales</taxon>
        <taxon>Bacillaceae</taxon>
        <taxon>Bacillus</taxon>
    </lineage>
</organism>
<comment type="caution">
    <text evidence="4">The sequence shown here is derived from an EMBL/GenBank/DDBJ whole genome shotgun (WGS) entry which is preliminary data.</text>
</comment>
<evidence type="ECO:0000256" key="1">
    <source>
        <dbReference type="ARBA" id="ARBA00006484"/>
    </source>
</evidence>
<dbReference type="InterPro" id="IPR036291">
    <property type="entry name" value="NAD(P)-bd_dom_sf"/>
</dbReference>
<dbReference type="InterPro" id="IPR020904">
    <property type="entry name" value="Sc_DH/Rdtase_CS"/>
</dbReference>
<accession>A0A0D1KRJ7</accession>
<dbReference type="PANTHER" id="PTHR44196">
    <property type="entry name" value="DEHYDROGENASE/REDUCTASE SDR FAMILY MEMBER 7B"/>
    <property type="match status" value="1"/>
</dbReference>
<dbReference type="PRINTS" id="PR00080">
    <property type="entry name" value="SDRFAMILY"/>
</dbReference>
<proteinExistence type="inferred from homology"/>
<sequence length="259" mass="28325">MKHIAGKRIWITGASGGLGERIAYLCAAEGAHVLLSARREDRLIEIKRKITEEWSGQCELFPLDVGRLEDIARVRDQIGSVDVLINNAGFGIFETVLDSTLDDMKAMFDVNVFGLIACTKAVLPQMLEQKKGHIINIASQAGKIATPKSSLYSATKHAVLGYSNALRMELSGTGIYVTTVNPGPIQTDFFSIADKGGDYAKNVGRWMLDPDDVAAQITAAIFTKKREINLPRLMNAGTKLYQLFPALVEKLAGRALMKK</sequence>
<evidence type="ECO:0000313" key="5">
    <source>
        <dbReference type="Proteomes" id="UP000032247"/>
    </source>
</evidence>
<dbReference type="STRING" id="483913.AN935_11730"/>
<comment type="similarity">
    <text evidence="1 3">Belongs to the short-chain dehydrogenases/reductases (SDR) family.</text>
</comment>
<dbReference type="AlphaFoldDB" id="A0A0D1KRJ7"/>